<gene>
    <name evidence="1" type="ORF">PQO05_23515</name>
</gene>
<keyword evidence="2" id="KW-1185">Reference proteome</keyword>
<proteinExistence type="predicted"/>
<dbReference type="EMBL" id="CP117167">
    <property type="protein sequence ID" value="WCT11702.1"/>
    <property type="molecule type" value="Genomic_DNA"/>
</dbReference>
<reference evidence="1 2" key="1">
    <citation type="submission" date="2023-02" db="EMBL/GenBank/DDBJ databases">
        <title>Genome sequence of Mucilaginibacter jinjuensis strain KACC 16571.</title>
        <authorList>
            <person name="Kim S."/>
            <person name="Heo J."/>
            <person name="Kwon S.-W."/>
        </authorList>
    </citation>
    <scope>NUCLEOTIDE SEQUENCE [LARGE SCALE GENOMIC DNA]</scope>
    <source>
        <strain evidence="1 2">KACC 16571</strain>
    </source>
</reference>
<dbReference type="Proteomes" id="UP001216139">
    <property type="component" value="Chromosome"/>
</dbReference>
<protein>
    <submittedName>
        <fullName evidence="1">DUF6364 family protein</fullName>
    </submittedName>
</protein>
<dbReference type="Pfam" id="PF19891">
    <property type="entry name" value="DUF6364"/>
    <property type="match status" value="1"/>
</dbReference>
<sequence>MAKLVLYLEQDVIDIINKIAVKKQQTMSQVVENFFKEMIAKGEEPFNIDPNSNPGH</sequence>
<evidence type="ECO:0000313" key="1">
    <source>
        <dbReference type="EMBL" id="WCT11702.1"/>
    </source>
</evidence>
<dbReference type="InterPro" id="IPR045944">
    <property type="entry name" value="DUF6364"/>
</dbReference>
<organism evidence="1 2">
    <name type="scientific">Mucilaginibacter jinjuensis</name>
    <dbReference type="NCBI Taxonomy" id="1176721"/>
    <lineage>
        <taxon>Bacteria</taxon>
        <taxon>Pseudomonadati</taxon>
        <taxon>Bacteroidota</taxon>
        <taxon>Sphingobacteriia</taxon>
        <taxon>Sphingobacteriales</taxon>
        <taxon>Sphingobacteriaceae</taxon>
        <taxon>Mucilaginibacter</taxon>
    </lineage>
</organism>
<name>A0ABY7T5R5_9SPHI</name>
<evidence type="ECO:0000313" key="2">
    <source>
        <dbReference type="Proteomes" id="UP001216139"/>
    </source>
</evidence>
<dbReference type="RefSeq" id="WP_273629891.1">
    <property type="nucleotide sequence ID" value="NZ_CP117167.1"/>
</dbReference>
<accession>A0ABY7T5R5</accession>